<name>A0AAD7DWY5_MYCRO</name>
<evidence type="ECO:0000256" key="3">
    <source>
        <dbReference type="ARBA" id="ARBA00022833"/>
    </source>
</evidence>
<protein>
    <recommendedName>
        <fullName evidence="5">MYND-type domain-containing protein</fullName>
    </recommendedName>
</protein>
<dbReference type="InterPro" id="IPR002893">
    <property type="entry name" value="Znf_MYND"/>
</dbReference>
<keyword evidence="3" id="KW-0862">Zinc</keyword>
<keyword evidence="1" id="KW-0479">Metal-binding</keyword>
<gene>
    <name evidence="6" type="ORF">B0H17DRAFT_164241</name>
</gene>
<comment type="caution">
    <text evidence="6">The sequence shown here is derived from an EMBL/GenBank/DDBJ whole genome shotgun (WGS) entry which is preliminary data.</text>
</comment>
<dbReference type="GO" id="GO:0000981">
    <property type="term" value="F:DNA-binding transcription factor activity, RNA polymerase II-specific"/>
    <property type="evidence" value="ECO:0007669"/>
    <property type="project" value="TreeGrafter"/>
</dbReference>
<dbReference type="AlphaFoldDB" id="A0AAD7DWY5"/>
<dbReference type="GO" id="GO:0008270">
    <property type="term" value="F:zinc ion binding"/>
    <property type="evidence" value="ECO:0007669"/>
    <property type="project" value="UniProtKB-KW"/>
</dbReference>
<evidence type="ECO:0000313" key="7">
    <source>
        <dbReference type="Proteomes" id="UP001221757"/>
    </source>
</evidence>
<organism evidence="6 7">
    <name type="scientific">Mycena rosella</name>
    <name type="common">Pink bonnet</name>
    <name type="synonym">Agaricus rosellus</name>
    <dbReference type="NCBI Taxonomy" id="1033263"/>
    <lineage>
        <taxon>Eukaryota</taxon>
        <taxon>Fungi</taxon>
        <taxon>Dikarya</taxon>
        <taxon>Basidiomycota</taxon>
        <taxon>Agaricomycotina</taxon>
        <taxon>Agaricomycetes</taxon>
        <taxon>Agaricomycetidae</taxon>
        <taxon>Agaricales</taxon>
        <taxon>Marasmiineae</taxon>
        <taxon>Mycenaceae</taxon>
        <taxon>Mycena</taxon>
    </lineage>
</organism>
<keyword evidence="7" id="KW-1185">Reference proteome</keyword>
<dbReference type="EMBL" id="JARKIE010000016">
    <property type="protein sequence ID" value="KAJ7701772.1"/>
    <property type="molecule type" value="Genomic_DNA"/>
</dbReference>
<sequence length="137" mass="15152">MSSTQCANCSKTNDQSLKRCSRCKRAVYCSIDCQTADWKSHKALCAPPPPEAFVRGMVLGCQSDPQNDMFNDIDLDATHPIHTRDIVCPVSAKVGLPLVMYRHIQADPLSMDRDPGLDNQRATFLMIDPESGFAPPK</sequence>
<keyword evidence="2 4" id="KW-0863">Zinc-finger</keyword>
<dbReference type="PANTHER" id="PTHR10237">
    <property type="entry name" value="DEFORMED EPIDERMAL AUTOREGULATORY FACTOR 1 HOMOLOG SUPPRESSIN"/>
    <property type="match status" value="1"/>
</dbReference>
<evidence type="ECO:0000313" key="6">
    <source>
        <dbReference type="EMBL" id="KAJ7701772.1"/>
    </source>
</evidence>
<dbReference type="SUPFAM" id="SSF144232">
    <property type="entry name" value="HIT/MYND zinc finger-like"/>
    <property type="match status" value="1"/>
</dbReference>
<accession>A0AAD7DWY5</accession>
<feature type="domain" description="MYND-type" evidence="5">
    <location>
        <begin position="6"/>
        <end position="45"/>
    </location>
</feature>
<dbReference type="PROSITE" id="PS01360">
    <property type="entry name" value="ZF_MYND_1"/>
    <property type="match status" value="1"/>
</dbReference>
<evidence type="ECO:0000256" key="2">
    <source>
        <dbReference type="ARBA" id="ARBA00022771"/>
    </source>
</evidence>
<reference evidence="6" key="1">
    <citation type="submission" date="2023-03" db="EMBL/GenBank/DDBJ databases">
        <title>Massive genome expansion in bonnet fungi (Mycena s.s.) driven by repeated elements and novel gene families across ecological guilds.</title>
        <authorList>
            <consortium name="Lawrence Berkeley National Laboratory"/>
            <person name="Harder C.B."/>
            <person name="Miyauchi S."/>
            <person name="Viragh M."/>
            <person name="Kuo A."/>
            <person name="Thoen E."/>
            <person name="Andreopoulos B."/>
            <person name="Lu D."/>
            <person name="Skrede I."/>
            <person name="Drula E."/>
            <person name="Henrissat B."/>
            <person name="Morin E."/>
            <person name="Kohler A."/>
            <person name="Barry K."/>
            <person name="LaButti K."/>
            <person name="Morin E."/>
            <person name="Salamov A."/>
            <person name="Lipzen A."/>
            <person name="Mereny Z."/>
            <person name="Hegedus B."/>
            <person name="Baldrian P."/>
            <person name="Stursova M."/>
            <person name="Weitz H."/>
            <person name="Taylor A."/>
            <person name="Grigoriev I.V."/>
            <person name="Nagy L.G."/>
            <person name="Martin F."/>
            <person name="Kauserud H."/>
        </authorList>
    </citation>
    <scope>NUCLEOTIDE SEQUENCE</scope>
    <source>
        <strain evidence="6">CBHHK067</strain>
    </source>
</reference>
<dbReference type="Pfam" id="PF01753">
    <property type="entry name" value="zf-MYND"/>
    <property type="match status" value="1"/>
</dbReference>
<proteinExistence type="predicted"/>
<evidence type="ECO:0000256" key="4">
    <source>
        <dbReference type="PROSITE-ProRule" id="PRU00134"/>
    </source>
</evidence>
<evidence type="ECO:0000259" key="5">
    <source>
        <dbReference type="PROSITE" id="PS50865"/>
    </source>
</evidence>
<dbReference type="PANTHER" id="PTHR10237:SF14">
    <property type="entry name" value="MYND-TYPE DOMAIN-CONTAINING PROTEIN"/>
    <property type="match status" value="1"/>
</dbReference>
<evidence type="ECO:0000256" key="1">
    <source>
        <dbReference type="ARBA" id="ARBA00022723"/>
    </source>
</evidence>
<dbReference type="PROSITE" id="PS50865">
    <property type="entry name" value="ZF_MYND_2"/>
    <property type="match status" value="1"/>
</dbReference>
<dbReference type="GO" id="GO:0005634">
    <property type="term" value="C:nucleus"/>
    <property type="evidence" value="ECO:0007669"/>
    <property type="project" value="TreeGrafter"/>
</dbReference>
<dbReference type="InterPro" id="IPR024119">
    <property type="entry name" value="TF_DEAF-1"/>
</dbReference>
<dbReference type="Gene3D" id="6.10.140.2220">
    <property type="match status" value="1"/>
</dbReference>
<dbReference type="Proteomes" id="UP001221757">
    <property type="component" value="Unassembled WGS sequence"/>
</dbReference>